<reference evidence="2 3" key="1">
    <citation type="journal article" date="2010" name="Nature">
        <title>Genome sequencing and analysis of the model grass Brachypodium distachyon.</title>
        <authorList>
            <consortium name="International Brachypodium Initiative"/>
        </authorList>
    </citation>
    <scope>NUCLEOTIDE SEQUENCE [LARGE SCALE GENOMIC DNA]</scope>
    <source>
        <strain evidence="2 3">Bd21</strain>
    </source>
</reference>
<dbReference type="EnsemblPlants" id="KQJ92211">
    <property type="protein sequence ID" value="KQJ92211"/>
    <property type="gene ID" value="BRADI_4g42270v3"/>
</dbReference>
<evidence type="ECO:0000256" key="1">
    <source>
        <dbReference type="SAM" id="MobiDB-lite"/>
    </source>
</evidence>
<evidence type="ECO:0000313" key="2">
    <source>
        <dbReference type="EMBL" id="KQJ92211.1"/>
    </source>
</evidence>
<feature type="compositionally biased region" description="Basic and acidic residues" evidence="1">
    <location>
        <begin position="154"/>
        <end position="164"/>
    </location>
</feature>
<accession>A0A0Q3HVF1</accession>
<evidence type="ECO:0000313" key="4">
    <source>
        <dbReference type="Proteomes" id="UP000008810"/>
    </source>
</evidence>
<dbReference type="AlphaFoldDB" id="A0A0Q3HVF1"/>
<sequence length="223" mass="23762">MAKATAALLPALLPTPPSMITPSPCVIILPAASNPKFPKPGRADAAERWDAHKKDDKTTKPRSVASSFGSSSPGRADSVDRWDINKKKIPGSSSTLSSSSSTLASSSSSKNPGRVPSCEMWDRNKRPPSRASSADRWDALKKPRPAAQPDGEQEEQKKTIVDKEAPEDETTSKKMIATAARTPPVFSGPSFVASPEPSMLPMPASSLAAPAFFPCRRSSKHAR</sequence>
<feature type="compositionally biased region" description="Low complexity" evidence="1">
    <location>
        <begin position="92"/>
        <end position="109"/>
    </location>
</feature>
<reference evidence="2" key="2">
    <citation type="submission" date="2017-06" db="EMBL/GenBank/DDBJ databases">
        <title>WGS assembly of Brachypodium distachyon.</title>
        <authorList>
            <consortium name="The International Brachypodium Initiative"/>
            <person name="Lucas S."/>
            <person name="Harmon-Smith M."/>
            <person name="Lail K."/>
            <person name="Tice H."/>
            <person name="Grimwood J."/>
            <person name="Bruce D."/>
            <person name="Barry K."/>
            <person name="Shu S."/>
            <person name="Lindquist E."/>
            <person name="Wang M."/>
            <person name="Pitluck S."/>
            <person name="Vogel J.P."/>
            <person name="Garvin D.F."/>
            <person name="Mockler T.C."/>
            <person name="Schmutz J."/>
            <person name="Rokhsar D."/>
            <person name="Bevan M.W."/>
        </authorList>
    </citation>
    <scope>NUCLEOTIDE SEQUENCE</scope>
    <source>
        <strain evidence="2">Bd21</strain>
    </source>
</reference>
<dbReference type="PANTHER" id="PTHR35361">
    <property type="entry name" value="OS08G0443700 PROTEIN"/>
    <property type="match status" value="1"/>
</dbReference>
<proteinExistence type="predicted"/>
<dbReference type="GO" id="GO:0016071">
    <property type="term" value="P:mRNA metabolic process"/>
    <property type="evidence" value="ECO:0007669"/>
    <property type="project" value="UniProtKB-ARBA"/>
</dbReference>
<organism evidence="2">
    <name type="scientific">Brachypodium distachyon</name>
    <name type="common">Purple false brome</name>
    <name type="synonym">Trachynia distachya</name>
    <dbReference type="NCBI Taxonomy" id="15368"/>
    <lineage>
        <taxon>Eukaryota</taxon>
        <taxon>Viridiplantae</taxon>
        <taxon>Streptophyta</taxon>
        <taxon>Embryophyta</taxon>
        <taxon>Tracheophyta</taxon>
        <taxon>Spermatophyta</taxon>
        <taxon>Magnoliopsida</taxon>
        <taxon>Liliopsida</taxon>
        <taxon>Poales</taxon>
        <taxon>Poaceae</taxon>
        <taxon>BOP clade</taxon>
        <taxon>Pooideae</taxon>
        <taxon>Stipodae</taxon>
        <taxon>Brachypodieae</taxon>
        <taxon>Brachypodium</taxon>
    </lineage>
</organism>
<gene>
    <name evidence="2" type="ORF">BRADI_4g42270v3</name>
</gene>
<dbReference type="InterPro" id="IPR028322">
    <property type="entry name" value="PNRC-like_rgn"/>
</dbReference>
<dbReference type="Pfam" id="PF15365">
    <property type="entry name" value="PNRC"/>
    <property type="match status" value="1"/>
</dbReference>
<feature type="compositionally biased region" description="Basic and acidic residues" evidence="1">
    <location>
        <begin position="77"/>
        <end position="86"/>
    </location>
</feature>
<keyword evidence="4" id="KW-1185">Reference proteome</keyword>
<dbReference type="InParanoid" id="A0A0Q3HVF1"/>
<dbReference type="Gramene" id="KQJ92211">
    <property type="protein sequence ID" value="KQJ92211"/>
    <property type="gene ID" value="BRADI_4g42270v3"/>
</dbReference>
<dbReference type="Proteomes" id="UP000008810">
    <property type="component" value="Chromosome 4"/>
</dbReference>
<feature type="region of interest" description="Disordered" evidence="1">
    <location>
        <begin position="30"/>
        <end position="174"/>
    </location>
</feature>
<dbReference type="FunCoup" id="A0A0Q3HVF1">
    <property type="interactions" value="112"/>
</dbReference>
<protein>
    <submittedName>
        <fullName evidence="2 3">Uncharacterized protein</fullName>
    </submittedName>
</protein>
<dbReference type="PANTHER" id="PTHR35361:SF8">
    <property type="entry name" value="REMORIN C-TERMINAL DOMAIN-CONTAINING PROTEIN"/>
    <property type="match status" value="1"/>
</dbReference>
<feature type="compositionally biased region" description="Low complexity" evidence="1">
    <location>
        <begin position="61"/>
        <end position="76"/>
    </location>
</feature>
<dbReference type="OrthoDB" id="675880at2759"/>
<evidence type="ECO:0000313" key="3">
    <source>
        <dbReference type="EnsemblPlants" id="KQJ92211"/>
    </source>
</evidence>
<feature type="compositionally biased region" description="Basic and acidic residues" evidence="1">
    <location>
        <begin position="41"/>
        <end position="59"/>
    </location>
</feature>
<dbReference type="EMBL" id="CM000883">
    <property type="protein sequence ID" value="KQJ92211.1"/>
    <property type="molecule type" value="Genomic_DNA"/>
</dbReference>
<name>A0A0Q3HVF1_BRADI</name>
<reference evidence="3" key="3">
    <citation type="submission" date="2018-08" db="UniProtKB">
        <authorList>
            <consortium name="EnsemblPlants"/>
        </authorList>
    </citation>
    <scope>IDENTIFICATION</scope>
    <source>
        <strain evidence="3">cv. Bd21</strain>
    </source>
</reference>